<keyword evidence="4" id="KW-1185">Reference proteome</keyword>
<dbReference type="Pfam" id="PF13439">
    <property type="entry name" value="Glyco_transf_4"/>
    <property type="match status" value="1"/>
</dbReference>
<reference evidence="3 4" key="1">
    <citation type="submission" date="2022-01" db="EMBL/GenBank/DDBJ databases">
        <title>Flavihumibacter sp. nov., isolated from sediment of a river.</title>
        <authorList>
            <person name="Liu H."/>
        </authorList>
    </citation>
    <scope>NUCLEOTIDE SEQUENCE [LARGE SCALE GENOMIC DNA]</scope>
    <source>
        <strain evidence="3 4">RY-1</strain>
    </source>
</reference>
<dbReference type="CDD" id="cd03801">
    <property type="entry name" value="GT4_PimA-like"/>
    <property type="match status" value="1"/>
</dbReference>
<feature type="domain" description="Glycosyl transferase family 1" evidence="1">
    <location>
        <begin position="202"/>
        <end position="364"/>
    </location>
</feature>
<dbReference type="SUPFAM" id="SSF53756">
    <property type="entry name" value="UDP-Glycosyltransferase/glycogen phosphorylase"/>
    <property type="match status" value="1"/>
</dbReference>
<proteinExistence type="predicted"/>
<sequence length="396" mass="44900">MNKPLEHSLKVMIVVPNMSTQLETITGGVHSAVMNLLRGFAALGNPEVMLVSINESLKEPVEIQFASNVRIYYLPEGPFPSSSLNYFFVSTGRLRKLIKSFQPDLVHYQIGGTLLFTRWASMFSLPHLITIHGIPWAELKIAKHWKQKLTIWLNAIIGDWLYPDTIIQISAYSREQFRNRKINRFCIIPNAIPSRYADIDLKEKMTNHLVFVGIINDLKNQLFILQVLKELRDSGYLFTIEFCGGFGNAEYQQKIESYIKDHHLNDHVRFNGWVAYSDLPKILERSDMLVLTSRQEALPMSIAEAMAAGRPVLATRVGGIPEMINDEVNGFLVTIDSTRLAVEALKKVYNNDSLMLRLGKAAKEKALSNYLAESVAERTIEFYQQILISKATVPAV</sequence>
<dbReference type="Gene3D" id="3.40.50.2000">
    <property type="entry name" value="Glycogen Phosphorylase B"/>
    <property type="match status" value="2"/>
</dbReference>
<evidence type="ECO:0000313" key="4">
    <source>
        <dbReference type="Proteomes" id="UP001200145"/>
    </source>
</evidence>
<dbReference type="InterPro" id="IPR028098">
    <property type="entry name" value="Glyco_trans_4-like_N"/>
</dbReference>
<dbReference type="InterPro" id="IPR001296">
    <property type="entry name" value="Glyco_trans_1"/>
</dbReference>
<comment type="caution">
    <text evidence="3">The sequence shown here is derived from an EMBL/GenBank/DDBJ whole genome shotgun (WGS) entry which is preliminary data.</text>
</comment>
<feature type="domain" description="Glycosyltransferase subfamily 4-like N-terminal" evidence="2">
    <location>
        <begin position="27"/>
        <end position="192"/>
    </location>
</feature>
<dbReference type="PANTHER" id="PTHR12526:SF630">
    <property type="entry name" value="GLYCOSYLTRANSFERASE"/>
    <property type="match status" value="1"/>
</dbReference>
<dbReference type="PANTHER" id="PTHR12526">
    <property type="entry name" value="GLYCOSYLTRANSFERASE"/>
    <property type="match status" value="1"/>
</dbReference>
<protein>
    <submittedName>
        <fullName evidence="3">Glycosyltransferase family 4 protein</fullName>
    </submittedName>
</protein>
<dbReference type="EMBL" id="JAKEVY010000002">
    <property type="protein sequence ID" value="MCF1714790.1"/>
    <property type="molecule type" value="Genomic_DNA"/>
</dbReference>
<evidence type="ECO:0000259" key="2">
    <source>
        <dbReference type="Pfam" id="PF13439"/>
    </source>
</evidence>
<dbReference type="RefSeq" id="WP_234865743.1">
    <property type="nucleotide sequence ID" value="NZ_JAKEVY010000002.1"/>
</dbReference>
<accession>A0ABS9BHL0</accession>
<gene>
    <name evidence="3" type="ORF">L0U88_09150</name>
</gene>
<evidence type="ECO:0000313" key="3">
    <source>
        <dbReference type="EMBL" id="MCF1714790.1"/>
    </source>
</evidence>
<organism evidence="3 4">
    <name type="scientific">Flavihumibacter fluminis</name>
    <dbReference type="NCBI Taxonomy" id="2909236"/>
    <lineage>
        <taxon>Bacteria</taxon>
        <taxon>Pseudomonadati</taxon>
        <taxon>Bacteroidota</taxon>
        <taxon>Chitinophagia</taxon>
        <taxon>Chitinophagales</taxon>
        <taxon>Chitinophagaceae</taxon>
        <taxon>Flavihumibacter</taxon>
    </lineage>
</organism>
<dbReference type="Pfam" id="PF00534">
    <property type="entry name" value="Glycos_transf_1"/>
    <property type="match status" value="1"/>
</dbReference>
<evidence type="ECO:0000259" key="1">
    <source>
        <dbReference type="Pfam" id="PF00534"/>
    </source>
</evidence>
<name>A0ABS9BHL0_9BACT</name>
<dbReference type="Proteomes" id="UP001200145">
    <property type="component" value="Unassembled WGS sequence"/>
</dbReference>